<evidence type="ECO:0000256" key="1">
    <source>
        <dbReference type="SAM" id="MobiDB-lite"/>
    </source>
</evidence>
<reference evidence="2" key="1">
    <citation type="submission" date="2016-01" db="EMBL/GenBank/DDBJ databases">
        <authorList>
            <person name="Peeters Charlotte."/>
        </authorList>
    </citation>
    <scope>NUCLEOTIDE SEQUENCE</scope>
    <source>
        <strain evidence="2">LMG 22936</strain>
    </source>
</reference>
<dbReference type="RefSeq" id="WP_087633993.1">
    <property type="nucleotide sequence ID" value="NZ_FCNZ02000086.1"/>
</dbReference>
<protein>
    <submittedName>
        <fullName evidence="2">Uncharacterized protein</fullName>
    </submittedName>
</protein>
<proteinExistence type="predicted"/>
<organism evidence="2 3">
    <name type="scientific">Caballeronia telluris</name>
    <dbReference type="NCBI Taxonomy" id="326475"/>
    <lineage>
        <taxon>Bacteria</taxon>
        <taxon>Pseudomonadati</taxon>
        <taxon>Pseudomonadota</taxon>
        <taxon>Betaproteobacteria</taxon>
        <taxon>Burkholderiales</taxon>
        <taxon>Burkholderiaceae</taxon>
        <taxon>Caballeronia</taxon>
    </lineage>
</organism>
<comment type="caution">
    <text evidence="2">The sequence shown here is derived from an EMBL/GenBank/DDBJ whole genome shotgun (WGS) entry which is preliminary data.</text>
</comment>
<dbReference type="Proteomes" id="UP000054717">
    <property type="component" value="Unassembled WGS sequence"/>
</dbReference>
<feature type="compositionally biased region" description="Polar residues" evidence="1">
    <location>
        <begin position="105"/>
        <end position="120"/>
    </location>
</feature>
<dbReference type="EMBL" id="FCNZ02000086">
    <property type="protein sequence ID" value="SAL80939.1"/>
    <property type="molecule type" value="Genomic_DNA"/>
</dbReference>
<name>A0A158KJJ4_9BURK</name>
<keyword evidence="3" id="KW-1185">Reference proteome</keyword>
<dbReference type="AlphaFoldDB" id="A0A158KJJ4"/>
<evidence type="ECO:0000313" key="2">
    <source>
        <dbReference type="EMBL" id="SAL80939.1"/>
    </source>
</evidence>
<gene>
    <name evidence="2" type="ORF">AWB66_06344</name>
</gene>
<feature type="region of interest" description="Disordered" evidence="1">
    <location>
        <begin position="98"/>
        <end position="122"/>
    </location>
</feature>
<accession>A0A158KJJ4</accession>
<sequence>MYARMHTNALAPAENSSGETIDIPAGMRRIVGAQENFMTRKTRSTFLSLFAALCVPAALLCTQGAHAAPLGNGADAAELDMLGTPKAYADPYGTPMNGKGGQRGPVTNANAQTVQGSSPTDKLLAKQDGVEPMAGQGGGRVQLRPLARNRDAKMVQTPDAAAAALYQQPVGGKPVAAAKPREIYKSPW</sequence>
<evidence type="ECO:0000313" key="3">
    <source>
        <dbReference type="Proteomes" id="UP000054717"/>
    </source>
</evidence>